<evidence type="ECO:0000256" key="2">
    <source>
        <dbReference type="SAM" id="Phobius"/>
    </source>
</evidence>
<evidence type="ECO:0008006" key="5">
    <source>
        <dbReference type="Google" id="ProtNLM"/>
    </source>
</evidence>
<dbReference type="AlphaFoldDB" id="A0A518D5U8"/>
<keyword evidence="2" id="KW-0472">Membrane</keyword>
<feature type="transmembrane region" description="Helical" evidence="2">
    <location>
        <begin position="63"/>
        <end position="83"/>
    </location>
</feature>
<name>A0A518D5U8_9BACT</name>
<keyword evidence="4" id="KW-1185">Reference proteome</keyword>
<feature type="transmembrane region" description="Helical" evidence="2">
    <location>
        <begin position="31"/>
        <end position="51"/>
    </location>
</feature>
<sequence length="229" mass="23378">MSEPEFGAYRSVSVLAIAALLCGLASPLAALAPLCFVFPLAACVLGSIAWARVTRNPEVLTGAGLALTGAALGAMIGAGVIAVQAAENTRVASQGDAFSREWITLLLNDNPSAAFALTAEQAPPAPGAPGAPGAGSDAAQAPSPEESFARTEPAPSLRSLGRGAEIEQSETLDMIRVGHGRIQLGQRLRVSDGQASVSVVLHLERRPNAIGGPAVWRVLSLKREDGQAG</sequence>
<dbReference type="KEGG" id="pnd:Pla175_01930"/>
<proteinExistence type="predicted"/>
<organism evidence="3 4">
    <name type="scientific">Pirellulimonas nuda</name>
    <dbReference type="NCBI Taxonomy" id="2528009"/>
    <lineage>
        <taxon>Bacteria</taxon>
        <taxon>Pseudomonadati</taxon>
        <taxon>Planctomycetota</taxon>
        <taxon>Planctomycetia</taxon>
        <taxon>Pirellulales</taxon>
        <taxon>Lacipirellulaceae</taxon>
        <taxon>Pirellulimonas</taxon>
    </lineage>
</organism>
<feature type="region of interest" description="Disordered" evidence="1">
    <location>
        <begin position="121"/>
        <end position="165"/>
    </location>
</feature>
<keyword evidence="2" id="KW-1133">Transmembrane helix</keyword>
<accession>A0A518D5U8</accession>
<evidence type="ECO:0000313" key="4">
    <source>
        <dbReference type="Proteomes" id="UP000317429"/>
    </source>
</evidence>
<dbReference type="Proteomes" id="UP000317429">
    <property type="component" value="Chromosome"/>
</dbReference>
<feature type="compositionally biased region" description="Low complexity" evidence="1">
    <location>
        <begin position="134"/>
        <end position="144"/>
    </location>
</feature>
<protein>
    <recommendedName>
        <fullName evidence="5">DUF4190 domain-containing protein</fullName>
    </recommendedName>
</protein>
<evidence type="ECO:0000313" key="3">
    <source>
        <dbReference type="EMBL" id="QDU86840.1"/>
    </source>
</evidence>
<dbReference type="EMBL" id="CP036291">
    <property type="protein sequence ID" value="QDU86840.1"/>
    <property type="molecule type" value="Genomic_DNA"/>
</dbReference>
<dbReference type="RefSeq" id="WP_145280433.1">
    <property type="nucleotide sequence ID" value="NZ_CP036291.1"/>
</dbReference>
<reference evidence="3 4" key="1">
    <citation type="submission" date="2019-02" db="EMBL/GenBank/DDBJ databases">
        <title>Deep-cultivation of Planctomycetes and their phenomic and genomic characterization uncovers novel biology.</title>
        <authorList>
            <person name="Wiegand S."/>
            <person name="Jogler M."/>
            <person name="Boedeker C."/>
            <person name="Pinto D."/>
            <person name="Vollmers J."/>
            <person name="Rivas-Marin E."/>
            <person name="Kohn T."/>
            <person name="Peeters S.H."/>
            <person name="Heuer A."/>
            <person name="Rast P."/>
            <person name="Oberbeckmann S."/>
            <person name="Bunk B."/>
            <person name="Jeske O."/>
            <person name="Meyerdierks A."/>
            <person name="Storesund J.E."/>
            <person name="Kallscheuer N."/>
            <person name="Luecker S."/>
            <person name="Lage O.M."/>
            <person name="Pohl T."/>
            <person name="Merkel B.J."/>
            <person name="Hornburger P."/>
            <person name="Mueller R.-W."/>
            <person name="Bruemmer F."/>
            <person name="Labrenz M."/>
            <person name="Spormann A.M."/>
            <person name="Op den Camp H."/>
            <person name="Overmann J."/>
            <person name="Amann R."/>
            <person name="Jetten M.S.M."/>
            <person name="Mascher T."/>
            <person name="Medema M.H."/>
            <person name="Devos D.P."/>
            <person name="Kaster A.-K."/>
            <person name="Ovreas L."/>
            <person name="Rohde M."/>
            <person name="Galperin M.Y."/>
            <person name="Jogler C."/>
        </authorList>
    </citation>
    <scope>NUCLEOTIDE SEQUENCE [LARGE SCALE GENOMIC DNA]</scope>
    <source>
        <strain evidence="3 4">Pla175</strain>
    </source>
</reference>
<keyword evidence="2" id="KW-0812">Transmembrane</keyword>
<gene>
    <name evidence="3" type="ORF">Pla175_01930</name>
</gene>
<evidence type="ECO:0000256" key="1">
    <source>
        <dbReference type="SAM" id="MobiDB-lite"/>
    </source>
</evidence>